<dbReference type="InterPro" id="IPR027417">
    <property type="entry name" value="P-loop_NTPase"/>
</dbReference>
<dbReference type="RefSeq" id="WP_231734043.1">
    <property type="nucleotide sequence ID" value="NZ_CP036316.1"/>
</dbReference>
<dbReference type="KEGG" id="chya:V22_31610"/>
<dbReference type="EMBL" id="CP036316">
    <property type="protein sequence ID" value="QDT65898.1"/>
    <property type="molecule type" value="Genomic_DNA"/>
</dbReference>
<organism evidence="2 3">
    <name type="scientific">Calycomorphotria hydatis</name>
    <dbReference type="NCBI Taxonomy" id="2528027"/>
    <lineage>
        <taxon>Bacteria</taxon>
        <taxon>Pseudomonadati</taxon>
        <taxon>Planctomycetota</taxon>
        <taxon>Planctomycetia</taxon>
        <taxon>Planctomycetales</taxon>
        <taxon>Planctomycetaceae</taxon>
        <taxon>Calycomorphotria</taxon>
    </lineage>
</organism>
<accession>A0A517TBZ7</accession>
<dbReference type="Gene3D" id="3.40.50.300">
    <property type="entry name" value="P-loop containing nucleotide triphosphate hydrolases"/>
    <property type="match status" value="1"/>
</dbReference>
<dbReference type="InterPro" id="IPR052026">
    <property type="entry name" value="ExeA_AAA_ATPase_DNA-bind"/>
</dbReference>
<evidence type="ECO:0000259" key="1">
    <source>
        <dbReference type="Pfam" id="PF05729"/>
    </source>
</evidence>
<reference evidence="2 3" key="1">
    <citation type="submission" date="2019-02" db="EMBL/GenBank/DDBJ databases">
        <title>Deep-cultivation of Planctomycetes and their phenomic and genomic characterization uncovers novel biology.</title>
        <authorList>
            <person name="Wiegand S."/>
            <person name="Jogler M."/>
            <person name="Boedeker C."/>
            <person name="Pinto D."/>
            <person name="Vollmers J."/>
            <person name="Rivas-Marin E."/>
            <person name="Kohn T."/>
            <person name="Peeters S.H."/>
            <person name="Heuer A."/>
            <person name="Rast P."/>
            <person name="Oberbeckmann S."/>
            <person name="Bunk B."/>
            <person name="Jeske O."/>
            <person name="Meyerdierks A."/>
            <person name="Storesund J.E."/>
            <person name="Kallscheuer N."/>
            <person name="Luecker S."/>
            <person name="Lage O.M."/>
            <person name="Pohl T."/>
            <person name="Merkel B.J."/>
            <person name="Hornburger P."/>
            <person name="Mueller R.-W."/>
            <person name="Bruemmer F."/>
            <person name="Labrenz M."/>
            <person name="Spormann A.M."/>
            <person name="Op den Camp H."/>
            <person name="Overmann J."/>
            <person name="Amann R."/>
            <person name="Jetten M.S.M."/>
            <person name="Mascher T."/>
            <person name="Medema M.H."/>
            <person name="Devos D.P."/>
            <person name="Kaster A.-K."/>
            <person name="Ovreas L."/>
            <person name="Rohde M."/>
            <person name="Galperin M.Y."/>
            <person name="Jogler C."/>
        </authorList>
    </citation>
    <scope>NUCLEOTIDE SEQUENCE [LARGE SCALE GENOMIC DNA]</scope>
    <source>
        <strain evidence="2 3">V22</strain>
    </source>
</reference>
<dbReference type="PANTHER" id="PTHR35894">
    <property type="entry name" value="GENERAL SECRETION PATHWAY PROTEIN A-RELATED"/>
    <property type="match status" value="1"/>
</dbReference>
<name>A0A517TBZ7_9PLAN</name>
<sequence length="284" mass="32065">MYCRYWSLERPPFPDYPQPDTFYCGPVFEEALARIYFLIEQMRGYGVLSGQQGMGKSHLLAVAAHQVRLTRREALVLQPLSELELWQQLAEGLRAHSFGEDLATTRDAVRRELAARAHTEQQTILFVDDADSSPELLQAVERLMRQLERYRPWVTTIVTVENHAASRPGLLGHALPIELRSLSRPETERYLRYRLSATGREGELFTPDAFDAMHRLTGGLPSGLNRLADTSLLIGYSQSSLCVDAQIIEQAAREIGLRSHELAYDLDTPTLSESAEITRQVGVQ</sequence>
<dbReference type="InterPro" id="IPR007111">
    <property type="entry name" value="NACHT_NTPase"/>
</dbReference>
<protein>
    <recommendedName>
        <fullName evidence="1">NACHT domain-containing protein</fullName>
    </recommendedName>
</protein>
<evidence type="ECO:0000313" key="2">
    <source>
        <dbReference type="EMBL" id="QDT65898.1"/>
    </source>
</evidence>
<proteinExistence type="predicted"/>
<dbReference type="AlphaFoldDB" id="A0A517TBZ7"/>
<dbReference type="PANTHER" id="PTHR35894:SF1">
    <property type="entry name" value="PHOSPHORIBULOKINASE _ URIDINE KINASE FAMILY"/>
    <property type="match status" value="1"/>
</dbReference>
<dbReference type="Pfam" id="PF05729">
    <property type="entry name" value="NACHT"/>
    <property type="match status" value="1"/>
</dbReference>
<dbReference type="Proteomes" id="UP000319976">
    <property type="component" value="Chromosome"/>
</dbReference>
<feature type="domain" description="NACHT" evidence="1">
    <location>
        <begin position="47"/>
        <end position="196"/>
    </location>
</feature>
<gene>
    <name evidence="2" type="ORF">V22_31610</name>
</gene>
<evidence type="ECO:0000313" key="3">
    <source>
        <dbReference type="Proteomes" id="UP000319976"/>
    </source>
</evidence>
<keyword evidence="3" id="KW-1185">Reference proteome</keyword>
<dbReference type="SUPFAM" id="SSF52540">
    <property type="entry name" value="P-loop containing nucleoside triphosphate hydrolases"/>
    <property type="match status" value="1"/>
</dbReference>